<name>A0A6G8PW46_9ACTN</name>
<dbReference type="InterPro" id="IPR006016">
    <property type="entry name" value="UspA"/>
</dbReference>
<evidence type="ECO:0000256" key="1">
    <source>
        <dbReference type="ARBA" id="ARBA00008791"/>
    </source>
</evidence>
<dbReference type="EMBL" id="CP045121">
    <property type="protein sequence ID" value="QIN78441.1"/>
    <property type="molecule type" value="Genomic_DNA"/>
</dbReference>
<dbReference type="PANTHER" id="PTHR46553:SF3">
    <property type="entry name" value="ADENINE NUCLEOTIDE ALPHA HYDROLASES-LIKE SUPERFAMILY PROTEIN"/>
    <property type="match status" value="1"/>
</dbReference>
<reference evidence="4 5" key="1">
    <citation type="submission" date="2019-10" db="EMBL/GenBank/DDBJ databases">
        <title>Rubrobacter sp nov SCSIO 52915 isolated from a deep-sea sediment in the South China Sea.</title>
        <authorList>
            <person name="Chen R.W."/>
        </authorList>
    </citation>
    <scope>NUCLEOTIDE SEQUENCE [LARGE SCALE GENOMIC DNA]</scope>
    <source>
        <strain evidence="4 5">SCSIO 52915</strain>
    </source>
</reference>
<protein>
    <recommendedName>
        <fullName evidence="3">UspA domain-containing protein</fullName>
    </recommendedName>
</protein>
<dbReference type="KEGG" id="rmar:GBA65_07780"/>
<evidence type="ECO:0000259" key="3">
    <source>
        <dbReference type="Pfam" id="PF00582"/>
    </source>
</evidence>
<dbReference type="InterPro" id="IPR014729">
    <property type="entry name" value="Rossmann-like_a/b/a_fold"/>
</dbReference>
<gene>
    <name evidence="4" type="ORF">GBA65_07780</name>
</gene>
<comment type="similarity">
    <text evidence="1">Belongs to the universal stress protein A family.</text>
</comment>
<evidence type="ECO:0000256" key="2">
    <source>
        <dbReference type="SAM" id="MobiDB-lite"/>
    </source>
</evidence>
<dbReference type="InterPro" id="IPR006015">
    <property type="entry name" value="Universal_stress_UspA"/>
</dbReference>
<evidence type="ECO:0000313" key="4">
    <source>
        <dbReference type="EMBL" id="QIN78441.1"/>
    </source>
</evidence>
<accession>A0A6G8PW46</accession>
<proteinExistence type="inferred from homology"/>
<dbReference type="CDD" id="cd00293">
    <property type="entry name" value="USP-like"/>
    <property type="match status" value="1"/>
</dbReference>
<dbReference type="Gene3D" id="3.40.50.620">
    <property type="entry name" value="HUPs"/>
    <property type="match status" value="2"/>
</dbReference>
<dbReference type="CDD" id="cd23659">
    <property type="entry name" value="USP_At3g01520-like"/>
    <property type="match status" value="1"/>
</dbReference>
<dbReference type="PANTHER" id="PTHR46553">
    <property type="entry name" value="ADENINE NUCLEOTIDE ALPHA HYDROLASES-LIKE SUPERFAMILY PROTEIN"/>
    <property type="match status" value="1"/>
</dbReference>
<dbReference type="AlphaFoldDB" id="A0A6G8PW46"/>
<evidence type="ECO:0000313" key="5">
    <source>
        <dbReference type="Proteomes" id="UP000502706"/>
    </source>
</evidence>
<organism evidence="4 5">
    <name type="scientific">Rubrobacter marinus</name>
    <dbReference type="NCBI Taxonomy" id="2653852"/>
    <lineage>
        <taxon>Bacteria</taxon>
        <taxon>Bacillati</taxon>
        <taxon>Actinomycetota</taxon>
        <taxon>Rubrobacteria</taxon>
        <taxon>Rubrobacterales</taxon>
        <taxon>Rubrobacteraceae</taxon>
        <taxon>Rubrobacter</taxon>
    </lineage>
</organism>
<dbReference type="Proteomes" id="UP000502706">
    <property type="component" value="Chromosome"/>
</dbReference>
<sequence>MDAILGLAEEVEPALVVVGGRGHGAIGRILLGSVSEGVVHHSKFPVLVVRGGQDAWPPERVIVGDDGSGAAGGAAGLAASIGAVFGAGIVLVRAYRYPPEPIGGWSPEDRRRLDEERAREEDALAKRARNLRQRPGNGLTTRLVEGDPAAAILRAGEESRSLLAVGSRGLGVIGRARFGSVSSKVLRAATGPILVYPHVSGGSARANAGEASTAGRRTRVPS</sequence>
<dbReference type="Pfam" id="PF00582">
    <property type="entry name" value="Usp"/>
    <property type="match status" value="2"/>
</dbReference>
<keyword evidence="5" id="KW-1185">Reference proteome</keyword>
<feature type="region of interest" description="Disordered" evidence="2">
    <location>
        <begin position="198"/>
        <end position="222"/>
    </location>
</feature>
<dbReference type="SUPFAM" id="SSF52402">
    <property type="entry name" value="Adenine nucleotide alpha hydrolases-like"/>
    <property type="match status" value="2"/>
</dbReference>
<feature type="domain" description="UspA" evidence="3">
    <location>
        <begin position="59"/>
        <end position="197"/>
    </location>
</feature>
<dbReference type="PRINTS" id="PR01438">
    <property type="entry name" value="UNVRSLSTRESS"/>
</dbReference>
<feature type="domain" description="UspA" evidence="3">
    <location>
        <begin position="3"/>
        <end position="50"/>
    </location>
</feature>